<reference evidence="2" key="1">
    <citation type="submission" date="2014-06" db="EMBL/GenBank/DDBJ databases">
        <authorList>
            <person name="Winans N.J."/>
            <person name="Newell P.D."/>
            <person name="Douglas A.E."/>
        </authorList>
    </citation>
    <scope>NUCLEOTIDE SEQUENCE [LARGE SCALE GENOMIC DNA]</scope>
</reference>
<gene>
    <name evidence="1" type="ORF">HK26_04190</name>
</gene>
<comment type="caution">
    <text evidence="1">The sequence shown here is derived from an EMBL/GenBank/DDBJ whole genome shotgun (WGS) entry which is preliminary data.</text>
</comment>
<protein>
    <submittedName>
        <fullName evidence="1">Uncharacterized protein</fullName>
    </submittedName>
</protein>
<dbReference type="EMBL" id="JOPJ01000002">
    <property type="protein sequence ID" value="OUJ13846.1"/>
    <property type="molecule type" value="Genomic_DNA"/>
</dbReference>
<dbReference type="Proteomes" id="UP000194931">
    <property type="component" value="Unassembled WGS sequence"/>
</dbReference>
<name>A0A252BY99_9PROT</name>
<proteinExistence type="predicted"/>
<dbReference type="AlphaFoldDB" id="A0A252BY99"/>
<evidence type="ECO:0000313" key="1">
    <source>
        <dbReference type="EMBL" id="OUJ13846.1"/>
    </source>
</evidence>
<dbReference type="RefSeq" id="WP_086638097.1">
    <property type="nucleotide sequence ID" value="NZ_JOPJ01000002.1"/>
</dbReference>
<evidence type="ECO:0000313" key="2">
    <source>
        <dbReference type="Proteomes" id="UP000194931"/>
    </source>
</evidence>
<accession>A0A252BY99</accession>
<organism evidence="1 2">
    <name type="scientific">Acetobacter okinawensis</name>
    <dbReference type="NCBI Taxonomy" id="1076594"/>
    <lineage>
        <taxon>Bacteria</taxon>
        <taxon>Pseudomonadati</taxon>
        <taxon>Pseudomonadota</taxon>
        <taxon>Alphaproteobacteria</taxon>
        <taxon>Acetobacterales</taxon>
        <taxon>Acetobacteraceae</taxon>
        <taxon>Acetobacter</taxon>
    </lineage>
</organism>
<sequence length="136" mass="15571">MRTREEQIEELVSVMRNYRLLHTKEEGNEPYGYPLIDALTFDGGTVDIGEEECGELAAELYDYAIASFILEAERRAEQRVRAEIGRDSERLDWLDKTRFVTLEDAIIGWRISVIGNRLFSMKGTVRQAIDAARDVG</sequence>
<dbReference type="OrthoDB" id="7226447at2"/>
<keyword evidence="2" id="KW-1185">Reference proteome</keyword>